<evidence type="ECO:0000313" key="5">
    <source>
        <dbReference type="Proteomes" id="UP001404104"/>
    </source>
</evidence>
<keyword evidence="1" id="KW-0808">Transferase</keyword>
<proteinExistence type="predicted"/>
<keyword evidence="5" id="KW-1185">Reference proteome</keyword>
<dbReference type="Gene3D" id="3.40.630.30">
    <property type="match status" value="1"/>
</dbReference>
<organism evidence="4 5">
    <name type="scientific">Sphingomonas qilianensis</name>
    <dbReference type="NCBI Taxonomy" id="1736690"/>
    <lineage>
        <taxon>Bacteria</taxon>
        <taxon>Pseudomonadati</taxon>
        <taxon>Pseudomonadota</taxon>
        <taxon>Alphaproteobacteria</taxon>
        <taxon>Sphingomonadales</taxon>
        <taxon>Sphingomonadaceae</taxon>
        <taxon>Sphingomonas</taxon>
    </lineage>
</organism>
<dbReference type="InterPro" id="IPR050832">
    <property type="entry name" value="Bact_Acetyltransf"/>
</dbReference>
<dbReference type="EMBL" id="JBDIMF010000001">
    <property type="protein sequence ID" value="MEN2784881.1"/>
    <property type="molecule type" value="Genomic_DNA"/>
</dbReference>
<keyword evidence="2" id="KW-0012">Acyltransferase</keyword>
<dbReference type="PANTHER" id="PTHR43877">
    <property type="entry name" value="AMINOALKYLPHOSPHONATE N-ACETYLTRANSFERASE-RELATED-RELATED"/>
    <property type="match status" value="1"/>
</dbReference>
<dbReference type="CDD" id="cd04301">
    <property type="entry name" value="NAT_SF"/>
    <property type="match status" value="1"/>
</dbReference>
<evidence type="ECO:0000256" key="2">
    <source>
        <dbReference type="ARBA" id="ARBA00023315"/>
    </source>
</evidence>
<dbReference type="InterPro" id="IPR000182">
    <property type="entry name" value="GNAT_dom"/>
</dbReference>
<feature type="domain" description="N-acetyltransferase" evidence="3">
    <location>
        <begin position="3"/>
        <end position="172"/>
    </location>
</feature>
<evidence type="ECO:0000256" key="1">
    <source>
        <dbReference type="ARBA" id="ARBA00022679"/>
    </source>
</evidence>
<reference evidence="4 5" key="1">
    <citation type="submission" date="2024-05" db="EMBL/GenBank/DDBJ databases">
        <authorList>
            <person name="Liu Q."/>
            <person name="Xin Y.-H."/>
        </authorList>
    </citation>
    <scope>NUCLEOTIDE SEQUENCE [LARGE SCALE GENOMIC DNA]</scope>
    <source>
        <strain evidence="4 5">CGMCC 1.15349</strain>
    </source>
</reference>
<sequence>MQWRVRQAGADDADRLSLVANACFLDTYAPSLDGADLVAHCLKHNRAETFARWTRNPGSVVTLAELEPTGSPVGYAVLTTPDFPIAAQPGDIELRRIYTLRQTYGAGIGAALIAQAFQDARRLGGRRMLLGVWDQNFRAHAFYERHGFVVIGSRQFTVGNETHDDPIYARDL</sequence>
<evidence type="ECO:0000259" key="3">
    <source>
        <dbReference type="PROSITE" id="PS51186"/>
    </source>
</evidence>
<comment type="caution">
    <text evidence="4">The sequence shown here is derived from an EMBL/GenBank/DDBJ whole genome shotgun (WGS) entry which is preliminary data.</text>
</comment>
<gene>
    <name evidence="4" type="ORF">ABC969_00400</name>
</gene>
<name>A0ABU9XM40_9SPHN</name>
<accession>A0ABU9XM40</accession>
<dbReference type="Pfam" id="PF00583">
    <property type="entry name" value="Acetyltransf_1"/>
    <property type="match status" value="1"/>
</dbReference>
<dbReference type="RefSeq" id="WP_345862264.1">
    <property type="nucleotide sequence ID" value="NZ_JBDIMF010000001.1"/>
</dbReference>
<protein>
    <submittedName>
        <fullName evidence="4">GNAT family N-acetyltransferase</fullName>
    </submittedName>
</protein>
<dbReference type="InterPro" id="IPR016181">
    <property type="entry name" value="Acyl_CoA_acyltransferase"/>
</dbReference>
<evidence type="ECO:0000313" key="4">
    <source>
        <dbReference type="EMBL" id="MEN2784881.1"/>
    </source>
</evidence>
<dbReference type="SUPFAM" id="SSF55729">
    <property type="entry name" value="Acyl-CoA N-acyltransferases (Nat)"/>
    <property type="match status" value="1"/>
</dbReference>
<dbReference type="PROSITE" id="PS51186">
    <property type="entry name" value="GNAT"/>
    <property type="match status" value="1"/>
</dbReference>
<dbReference type="Proteomes" id="UP001404104">
    <property type="component" value="Unassembled WGS sequence"/>
</dbReference>